<feature type="region of interest" description="Disordered" evidence="1">
    <location>
        <begin position="79"/>
        <end position="132"/>
    </location>
</feature>
<dbReference type="EMBL" id="BMAR01000013">
    <property type="protein sequence ID" value="GFR46269.1"/>
    <property type="molecule type" value="Genomic_DNA"/>
</dbReference>
<feature type="non-terminal residue" evidence="2">
    <location>
        <position position="174"/>
    </location>
</feature>
<gene>
    <name evidence="2" type="ORF">Agub_g7823</name>
</gene>
<feature type="compositionally biased region" description="Gly residues" evidence="1">
    <location>
        <begin position="110"/>
        <end position="119"/>
    </location>
</feature>
<organism evidence="2 3">
    <name type="scientific">Astrephomene gubernaculifera</name>
    <dbReference type="NCBI Taxonomy" id="47775"/>
    <lineage>
        <taxon>Eukaryota</taxon>
        <taxon>Viridiplantae</taxon>
        <taxon>Chlorophyta</taxon>
        <taxon>core chlorophytes</taxon>
        <taxon>Chlorophyceae</taxon>
        <taxon>CS clade</taxon>
        <taxon>Chlamydomonadales</taxon>
        <taxon>Astrephomenaceae</taxon>
        <taxon>Astrephomene</taxon>
    </lineage>
</organism>
<keyword evidence="3" id="KW-1185">Reference proteome</keyword>
<name>A0AAD3DSC5_9CHLO</name>
<evidence type="ECO:0000313" key="2">
    <source>
        <dbReference type="EMBL" id="GFR46269.1"/>
    </source>
</evidence>
<protein>
    <submittedName>
        <fullName evidence="2">Uncharacterized protein</fullName>
    </submittedName>
</protein>
<evidence type="ECO:0000256" key="1">
    <source>
        <dbReference type="SAM" id="MobiDB-lite"/>
    </source>
</evidence>
<evidence type="ECO:0000313" key="3">
    <source>
        <dbReference type="Proteomes" id="UP001054857"/>
    </source>
</evidence>
<feature type="compositionally biased region" description="Acidic residues" evidence="1">
    <location>
        <begin position="87"/>
        <end position="101"/>
    </location>
</feature>
<sequence length="174" mass="18946">LRYMETQLLAPGEGEGEGEEQGGAALEVDEESLARLGQFMVAASNWEAYRHFMGLMAVRHPELQLQGVMQAAGMSDDDEWWVKVPDIPDDDDGDGDGDGEEQQQQAGGASSTGGSGAGGQQQQQQHHRHPQVDWARVEAIAALDVDVLALLTDLEASSYSEESFMRWYFHPGLG</sequence>
<reference evidence="2 3" key="1">
    <citation type="journal article" date="2021" name="Sci. Rep.">
        <title>Genome sequencing of the multicellular alga Astrephomene provides insights into convergent evolution of germ-soma differentiation.</title>
        <authorList>
            <person name="Yamashita S."/>
            <person name="Yamamoto K."/>
            <person name="Matsuzaki R."/>
            <person name="Suzuki S."/>
            <person name="Yamaguchi H."/>
            <person name="Hirooka S."/>
            <person name="Minakuchi Y."/>
            <person name="Miyagishima S."/>
            <person name="Kawachi M."/>
            <person name="Toyoda A."/>
            <person name="Nozaki H."/>
        </authorList>
    </citation>
    <scope>NUCLEOTIDE SEQUENCE [LARGE SCALE GENOMIC DNA]</scope>
    <source>
        <strain evidence="2 3">NIES-4017</strain>
    </source>
</reference>
<accession>A0AAD3DSC5</accession>
<comment type="caution">
    <text evidence="2">The sequence shown here is derived from an EMBL/GenBank/DDBJ whole genome shotgun (WGS) entry which is preliminary data.</text>
</comment>
<proteinExistence type="predicted"/>
<dbReference type="Proteomes" id="UP001054857">
    <property type="component" value="Unassembled WGS sequence"/>
</dbReference>
<dbReference type="AlphaFoldDB" id="A0AAD3DSC5"/>
<feature type="non-terminal residue" evidence="2">
    <location>
        <position position="1"/>
    </location>
</feature>